<dbReference type="InterPro" id="IPR028366">
    <property type="entry name" value="PhoU"/>
</dbReference>
<accession>A0ABT4VTH7</accession>
<dbReference type="PANTHER" id="PTHR42930">
    <property type="entry name" value="PHOSPHATE-SPECIFIC TRANSPORT SYSTEM ACCESSORY PROTEIN PHOU"/>
    <property type="match status" value="1"/>
</dbReference>
<feature type="domain" description="PhoU" evidence="3">
    <location>
        <begin position="134"/>
        <end position="218"/>
    </location>
</feature>
<keyword evidence="2" id="KW-0592">Phosphate transport</keyword>
<dbReference type="NCBIfam" id="TIGR02135">
    <property type="entry name" value="phoU_full"/>
    <property type="match status" value="1"/>
</dbReference>
<comment type="subunit">
    <text evidence="2">Homodimer.</text>
</comment>
<keyword evidence="2" id="KW-0963">Cytoplasm</keyword>
<evidence type="ECO:0000313" key="5">
    <source>
        <dbReference type="Proteomes" id="UP001148313"/>
    </source>
</evidence>
<sequence length="244" mass="26958">MTDESNQASLAAHIVTSYDEDLQYLVRRIAEMGGVAERMLEEAVVSLVNSDPALSQKVISDDLLLDDAERQIGEKAVLIIAKRQPMAADLRDVIGAIRIAADLERVGDMAKNIAKRVLAVQGMAQPKKLVRGLDHLAELALTQLKEVLDAYSQRSAEMANSIRERDDEIDAIYTSLFRELLTYMMEDPRNITACTHLLFCAKNIERIGDHATNIAEVVYYIATGDQLVNDRPKDDETATVGAGD</sequence>
<comment type="similarity">
    <text evidence="1 2">Belongs to the PhoU family.</text>
</comment>
<dbReference type="InterPro" id="IPR038078">
    <property type="entry name" value="PhoU-like_sf"/>
</dbReference>
<proteinExistence type="inferred from homology"/>
<evidence type="ECO:0000259" key="3">
    <source>
        <dbReference type="Pfam" id="PF01895"/>
    </source>
</evidence>
<dbReference type="Gene3D" id="1.20.58.220">
    <property type="entry name" value="Phosphate transport system protein phou homolog 2, domain 2"/>
    <property type="match status" value="2"/>
</dbReference>
<dbReference type="SUPFAM" id="SSF109755">
    <property type="entry name" value="PhoU-like"/>
    <property type="match status" value="1"/>
</dbReference>
<keyword evidence="5" id="KW-1185">Reference proteome</keyword>
<dbReference type="InterPro" id="IPR026022">
    <property type="entry name" value="PhoU_dom"/>
</dbReference>
<evidence type="ECO:0000313" key="4">
    <source>
        <dbReference type="EMBL" id="MDA4848016.1"/>
    </source>
</evidence>
<dbReference type="RefSeq" id="WP_271091862.1">
    <property type="nucleotide sequence ID" value="NZ_JAPJZH010000018.1"/>
</dbReference>
<comment type="caution">
    <text evidence="4">The sequence shown here is derived from an EMBL/GenBank/DDBJ whole genome shotgun (WGS) entry which is preliminary data.</text>
</comment>
<keyword evidence="2" id="KW-0813">Transport</keyword>
<comment type="subcellular location">
    <subcellularLocation>
        <location evidence="2">Cytoplasm</location>
    </subcellularLocation>
</comment>
<dbReference type="EMBL" id="JAPJZH010000018">
    <property type="protein sequence ID" value="MDA4848016.1"/>
    <property type="molecule type" value="Genomic_DNA"/>
</dbReference>
<protein>
    <recommendedName>
        <fullName evidence="2">Phosphate-specific transport system accessory protein PhoU</fullName>
    </recommendedName>
</protein>
<dbReference type="PANTHER" id="PTHR42930:SF3">
    <property type="entry name" value="PHOSPHATE-SPECIFIC TRANSPORT SYSTEM ACCESSORY PROTEIN PHOU"/>
    <property type="match status" value="1"/>
</dbReference>
<evidence type="ECO:0000256" key="2">
    <source>
        <dbReference type="PIRNR" id="PIRNR003107"/>
    </source>
</evidence>
<organism evidence="4 5">
    <name type="scientific">Hoeflea poritis</name>
    <dbReference type="NCBI Taxonomy" id="2993659"/>
    <lineage>
        <taxon>Bacteria</taxon>
        <taxon>Pseudomonadati</taxon>
        <taxon>Pseudomonadota</taxon>
        <taxon>Alphaproteobacteria</taxon>
        <taxon>Hyphomicrobiales</taxon>
        <taxon>Rhizobiaceae</taxon>
        <taxon>Hoeflea</taxon>
    </lineage>
</organism>
<dbReference type="Proteomes" id="UP001148313">
    <property type="component" value="Unassembled WGS sequence"/>
</dbReference>
<feature type="domain" description="PhoU" evidence="3">
    <location>
        <begin position="29"/>
        <end position="117"/>
    </location>
</feature>
<dbReference type="Pfam" id="PF01895">
    <property type="entry name" value="PhoU"/>
    <property type="match status" value="2"/>
</dbReference>
<comment type="function">
    <text evidence="2">Plays a role in the regulation of phosphate uptake.</text>
</comment>
<name>A0ABT4VTH7_9HYPH</name>
<dbReference type="PIRSF" id="PIRSF003107">
    <property type="entry name" value="PhoU"/>
    <property type="match status" value="1"/>
</dbReference>
<evidence type="ECO:0000256" key="1">
    <source>
        <dbReference type="ARBA" id="ARBA00008107"/>
    </source>
</evidence>
<reference evidence="4" key="1">
    <citation type="submission" date="2022-11" db="EMBL/GenBank/DDBJ databases">
        <title>Hoeflea poritis sp. nov., isolated from scleractinian coral Porites lutea.</title>
        <authorList>
            <person name="Zhang G."/>
            <person name="Wei Q."/>
            <person name="Cai L."/>
        </authorList>
    </citation>
    <scope>NUCLEOTIDE SEQUENCE</scope>
    <source>
        <strain evidence="4">E7-10</strain>
    </source>
</reference>
<gene>
    <name evidence="4" type="primary">phoU</name>
    <name evidence="4" type="ORF">OOZ53_21845</name>
</gene>